<comment type="caution">
    <text evidence="2">The sequence shown here is derived from an EMBL/GenBank/DDBJ whole genome shotgun (WGS) entry which is preliminary data.</text>
</comment>
<evidence type="ECO:0000313" key="3">
    <source>
        <dbReference type="Proteomes" id="UP001519325"/>
    </source>
</evidence>
<dbReference type="InterPro" id="IPR011032">
    <property type="entry name" value="GroES-like_sf"/>
</dbReference>
<dbReference type="InterPro" id="IPR020843">
    <property type="entry name" value="ER"/>
</dbReference>
<dbReference type="EMBL" id="JAGGMR010000001">
    <property type="protein sequence ID" value="MBP2194464.1"/>
    <property type="molecule type" value="Genomic_DNA"/>
</dbReference>
<accession>A0ABS4QRZ8</accession>
<dbReference type="CDD" id="cd08276">
    <property type="entry name" value="MDR7"/>
    <property type="match status" value="1"/>
</dbReference>
<dbReference type="InterPro" id="IPR052711">
    <property type="entry name" value="Zinc_ADH-like"/>
</dbReference>
<dbReference type="Pfam" id="PF08240">
    <property type="entry name" value="ADH_N"/>
    <property type="match status" value="1"/>
</dbReference>
<dbReference type="PANTHER" id="PTHR45033">
    <property type="match status" value="1"/>
</dbReference>
<dbReference type="RefSeq" id="WP_245366303.1">
    <property type="nucleotide sequence ID" value="NZ_JAGGMR010000001.1"/>
</dbReference>
<dbReference type="InterPro" id="IPR013149">
    <property type="entry name" value="ADH-like_C"/>
</dbReference>
<dbReference type="Gene3D" id="3.40.50.720">
    <property type="entry name" value="NAD(P)-binding Rossmann-like Domain"/>
    <property type="match status" value="1"/>
</dbReference>
<dbReference type="SUPFAM" id="SSF51735">
    <property type="entry name" value="NAD(P)-binding Rossmann-fold domains"/>
    <property type="match status" value="1"/>
</dbReference>
<dbReference type="SMART" id="SM00829">
    <property type="entry name" value="PKS_ER"/>
    <property type="match status" value="1"/>
</dbReference>
<protein>
    <submittedName>
        <fullName evidence="2">NADPH:quinone reductase-like Zn-dependent oxidoreductase</fullName>
    </submittedName>
</protein>
<keyword evidence="3" id="KW-1185">Reference proteome</keyword>
<dbReference type="InterPro" id="IPR013154">
    <property type="entry name" value="ADH-like_N"/>
</dbReference>
<dbReference type="Pfam" id="PF00107">
    <property type="entry name" value="ADH_zinc_N"/>
    <property type="match status" value="1"/>
</dbReference>
<dbReference type="Gene3D" id="3.90.180.10">
    <property type="entry name" value="Medium-chain alcohol dehydrogenases, catalytic domain"/>
    <property type="match status" value="1"/>
</dbReference>
<name>A0ABS4QRZ8_9NOCA</name>
<dbReference type="InterPro" id="IPR036291">
    <property type="entry name" value="NAD(P)-bd_dom_sf"/>
</dbReference>
<sequence>MNGLAYHLDPTRGRAGLAAWTQELPEPGPHQVLIEVRAAALNRRDLMLMDGTYPLPATPGVVPLSDGVGTVIALGDKVTRAAVGDRVTATYFVRWVDGPQRRAHAAEQYGANRDGMLATYALLEQDSVVHVPAHLTDAEAATLTCAGVVAWAALTTPVPVRAGETVLTVGSGAVALFAVQHARMLGGRIISVTSTPEKAERFRELGAEEVIVRAETPDWEQEVARRTGGDGADHIVDTVGMPTLPKSVAAGAYNARLTMIGAWPGPGITAGDGNPFGSSYLSIRRIAVGSRAHFEAMNQAITEHRVRPVIDRTFSFDQAGAAYAYFAAGDPFGKVVVTM</sequence>
<dbReference type="SUPFAM" id="SSF50129">
    <property type="entry name" value="GroES-like"/>
    <property type="match status" value="1"/>
</dbReference>
<evidence type="ECO:0000313" key="2">
    <source>
        <dbReference type="EMBL" id="MBP2194464.1"/>
    </source>
</evidence>
<evidence type="ECO:0000259" key="1">
    <source>
        <dbReference type="SMART" id="SM00829"/>
    </source>
</evidence>
<gene>
    <name evidence="2" type="ORF">BJ987_007365</name>
</gene>
<feature type="domain" description="Enoyl reductase (ER)" evidence="1">
    <location>
        <begin position="13"/>
        <end position="337"/>
    </location>
</feature>
<dbReference type="Proteomes" id="UP001519325">
    <property type="component" value="Unassembled WGS sequence"/>
</dbReference>
<proteinExistence type="predicted"/>
<reference evidence="2 3" key="1">
    <citation type="submission" date="2021-03" db="EMBL/GenBank/DDBJ databases">
        <title>Sequencing the genomes of 1000 actinobacteria strains.</title>
        <authorList>
            <person name="Klenk H.-P."/>
        </authorList>
    </citation>
    <scope>NUCLEOTIDE SEQUENCE [LARGE SCALE GENOMIC DNA]</scope>
    <source>
        <strain evidence="2 3">DSM 45516</strain>
    </source>
</reference>
<organism evidence="2 3">
    <name type="scientific">Nocardia goodfellowii</name>
    <dbReference type="NCBI Taxonomy" id="882446"/>
    <lineage>
        <taxon>Bacteria</taxon>
        <taxon>Bacillati</taxon>
        <taxon>Actinomycetota</taxon>
        <taxon>Actinomycetes</taxon>
        <taxon>Mycobacteriales</taxon>
        <taxon>Nocardiaceae</taxon>
        <taxon>Nocardia</taxon>
    </lineage>
</organism>
<dbReference type="PANTHER" id="PTHR45033:SF2">
    <property type="entry name" value="ZINC-TYPE ALCOHOL DEHYDROGENASE-LIKE PROTEIN C1773.06C"/>
    <property type="match status" value="1"/>
</dbReference>